<dbReference type="AlphaFoldDB" id="A0A1G1YMH1"/>
<dbReference type="Proteomes" id="UP000178122">
    <property type="component" value="Unassembled WGS sequence"/>
</dbReference>
<dbReference type="InterPro" id="IPR000326">
    <property type="entry name" value="PAP2/HPO"/>
</dbReference>
<evidence type="ECO:0000313" key="4">
    <source>
        <dbReference type="Proteomes" id="UP000178122"/>
    </source>
</evidence>
<accession>A0A1G1YMH1</accession>
<evidence type="ECO:0000313" key="3">
    <source>
        <dbReference type="EMBL" id="OGY53555.1"/>
    </source>
</evidence>
<dbReference type="PANTHER" id="PTHR14969:SF13">
    <property type="entry name" value="AT30094P"/>
    <property type="match status" value="1"/>
</dbReference>
<feature type="domain" description="Phosphatidic acid phosphatase type 2/haloperoxidase" evidence="2">
    <location>
        <begin position="561"/>
        <end position="676"/>
    </location>
</feature>
<dbReference type="SMART" id="SM00014">
    <property type="entry name" value="acidPPc"/>
    <property type="match status" value="1"/>
</dbReference>
<protein>
    <recommendedName>
        <fullName evidence="2">Phosphatidic acid phosphatase type 2/haloperoxidase domain-containing protein</fullName>
    </recommendedName>
</protein>
<evidence type="ECO:0000259" key="2">
    <source>
        <dbReference type="SMART" id="SM00014"/>
    </source>
</evidence>
<keyword evidence="1" id="KW-0472">Membrane</keyword>
<dbReference type="EMBL" id="MHIN01000045">
    <property type="protein sequence ID" value="OGY53555.1"/>
    <property type="molecule type" value="Genomic_DNA"/>
</dbReference>
<comment type="caution">
    <text evidence="3">The sequence shown here is derived from an EMBL/GenBank/DDBJ whole genome shotgun (WGS) entry which is preliminary data.</text>
</comment>
<proteinExistence type="predicted"/>
<reference evidence="3 4" key="1">
    <citation type="journal article" date="2016" name="Nat. Commun.">
        <title>Thousands of microbial genomes shed light on interconnected biogeochemical processes in an aquifer system.</title>
        <authorList>
            <person name="Anantharaman K."/>
            <person name="Brown C.T."/>
            <person name="Hug L.A."/>
            <person name="Sharon I."/>
            <person name="Castelle C.J."/>
            <person name="Probst A.J."/>
            <person name="Thomas B.C."/>
            <person name="Singh A."/>
            <person name="Wilkins M.J."/>
            <person name="Karaoz U."/>
            <person name="Brodie E.L."/>
            <person name="Williams K.H."/>
            <person name="Hubbard S.S."/>
            <person name="Banfield J.F."/>
        </authorList>
    </citation>
    <scope>NUCLEOTIDE SEQUENCE [LARGE SCALE GENOMIC DNA]</scope>
</reference>
<feature type="transmembrane region" description="Helical" evidence="1">
    <location>
        <begin position="537"/>
        <end position="554"/>
    </location>
</feature>
<name>A0A1G1YMH1_9BACT</name>
<organism evidence="3 4">
    <name type="scientific">Candidatus Buchananbacteria bacterium RIFCSPLOWO2_01_FULL_40_23b</name>
    <dbReference type="NCBI Taxonomy" id="1797544"/>
    <lineage>
        <taxon>Bacteria</taxon>
        <taxon>Candidatus Buchananiibacteriota</taxon>
    </lineage>
</organism>
<dbReference type="Pfam" id="PF01569">
    <property type="entry name" value="PAP2"/>
    <property type="match status" value="1"/>
</dbReference>
<dbReference type="Pfam" id="PF05708">
    <property type="entry name" value="Peptidase_C92"/>
    <property type="match status" value="1"/>
</dbReference>
<keyword evidence="1" id="KW-0812">Transmembrane</keyword>
<dbReference type="InterPro" id="IPR036938">
    <property type="entry name" value="PAP2/HPO_sf"/>
</dbReference>
<dbReference type="SUPFAM" id="SSF54001">
    <property type="entry name" value="Cysteine proteinases"/>
    <property type="match status" value="1"/>
</dbReference>
<sequence length="692" mass="80847">MLYALIIIFPAAQTSLSQTDIAQLNTKLDQDRIYLLQLLDSSEKNIQSIQQLQLSQRTLDNTDTQTLEQIRYQFNTLLDHLIALDLLINDYRSFYQISIFDHKEEHQQAFLIGYSAYITKYKLTFDFLKEVNNNKYIETVLNEKSNQLDQSFVYYYLKKRLNYPKNIIMLNAGKTYLHYTTLPPQTHPDYIYLKDNSRTKYYQLLNDVDYSFTLGRKSLADLFEKNTMESWMPVQTKVANYMGDTRLTARHENFISLEQAQQLSTLLKPGDILIQRRNWYISNAGQPGYWTHAAIYTGTLDEIDTYFQDTAPPLFNTSFKEYIHQHYPQLYLDHQKLHHEKYQFRTIEAIGEGVVLESIEESGRADSLAVLRPKLTKQEKLNALLIAFNNYGKPYDFNFDFSTDDTVVCSELVYKAYLPNTQTKGVHYNLTYMAGRPIVTPNDMIKAFDTEYNTPEQQLDLVIYLEANEYTQTAQEKDVTALRTSWQKPKFSVQLLYQETFEQQTKQQKKELAIVTYFNKLFNPELNTFSLILSSKLFLLPFFLLICGIIYFIDRKNARKIIFILVLAIILNLFIAQILIKETTSIVGYERLRPYLIDPQIEPIGHPYTDSSFPSIHTTLTVTLSAILFYFYRKTIFVSIPILILIGFSRLHNGMHYPTDIIVGIIFGIILAITSLKLAQHLLKQKKIKKYF</sequence>
<dbReference type="SUPFAM" id="SSF48317">
    <property type="entry name" value="Acid phosphatase/Vanadium-dependent haloperoxidase"/>
    <property type="match status" value="1"/>
</dbReference>
<feature type="transmembrane region" description="Helical" evidence="1">
    <location>
        <begin position="636"/>
        <end position="655"/>
    </location>
</feature>
<gene>
    <name evidence="3" type="ORF">A2912_03730</name>
</gene>
<dbReference type="Gene3D" id="1.20.144.10">
    <property type="entry name" value="Phosphatidic acid phosphatase type 2/haloperoxidase"/>
    <property type="match status" value="1"/>
</dbReference>
<dbReference type="Gene3D" id="3.90.1720.10">
    <property type="entry name" value="endopeptidase domain like (from Nostoc punctiforme)"/>
    <property type="match status" value="1"/>
</dbReference>
<feature type="transmembrane region" description="Helical" evidence="1">
    <location>
        <begin position="561"/>
        <end position="580"/>
    </location>
</feature>
<dbReference type="InterPro" id="IPR038765">
    <property type="entry name" value="Papain-like_cys_pep_sf"/>
</dbReference>
<keyword evidence="1" id="KW-1133">Transmembrane helix</keyword>
<evidence type="ECO:0000256" key="1">
    <source>
        <dbReference type="SAM" id="Phobius"/>
    </source>
</evidence>
<dbReference type="InterPro" id="IPR024453">
    <property type="entry name" value="Peptidase_C92"/>
</dbReference>
<dbReference type="CDD" id="cd01610">
    <property type="entry name" value="PAP2_like"/>
    <property type="match status" value="1"/>
</dbReference>
<feature type="transmembrane region" description="Helical" evidence="1">
    <location>
        <begin position="661"/>
        <end position="679"/>
    </location>
</feature>
<dbReference type="PANTHER" id="PTHR14969">
    <property type="entry name" value="SPHINGOSINE-1-PHOSPHATE PHOSPHOHYDROLASE"/>
    <property type="match status" value="1"/>
</dbReference>